<evidence type="ECO:0000256" key="4">
    <source>
        <dbReference type="ARBA" id="ARBA00022679"/>
    </source>
</evidence>
<gene>
    <name evidence="9 12" type="primary">ispE</name>
    <name evidence="12" type="ORF">FPE01S_02_07840</name>
</gene>
<keyword evidence="6 9" id="KW-0418">Kinase</keyword>
<dbReference type="InterPro" id="IPR020568">
    <property type="entry name" value="Ribosomal_Su5_D2-typ_SF"/>
</dbReference>
<dbReference type="InterPro" id="IPR036554">
    <property type="entry name" value="GHMP_kinase_C_sf"/>
</dbReference>
<dbReference type="EMBL" id="BBWV01000002">
    <property type="protein sequence ID" value="GAO43678.1"/>
    <property type="molecule type" value="Genomic_DNA"/>
</dbReference>
<accession>A0A0E9N1M3</accession>
<dbReference type="STRING" id="1220578.FPE01S_02_07840"/>
<evidence type="ECO:0000256" key="2">
    <source>
        <dbReference type="ARBA" id="ARBA00012052"/>
    </source>
</evidence>
<comment type="caution">
    <text evidence="12">The sequence shown here is derived from an EMBL/GenBank/DDBJ whole genome shotgun (WGS) entry which is preliminary data.</text>
</comment>
<reference evidence="12 13" key="1">
    <citation type="submission" date="2015-04" db="EMBL/GenBank/DDBJ databases">
        <title>Whole genome shotgun sequence of Flavihumibacter petaseus NBRC 106054.</title>
        <authorList>
            <person name="Miyazawa S."/>
            <person name="Hosoyama A."/>
            <person name="Hashimoto M."/>
            <person name="Noguchi M."/>
            <person name="Tsuchikane K."/>
            <person name="Ohji S."/>
            <person name="Yamazoe A."/>
            <person name="Ichikawa N."/>
            <person name="Kimura A."/>
            <person name="Fujita N."/>
        </authorList>
    </citation>
    <scope>NUCLEOTIDE SEQUENCE [LARGE SCALE GENOMIC DNA]</scope>
    <source>
        <strain evidence="12 13">NBRC 106054</strain>
    </source>
</reference>
<comment type="pathway">
    <text evidence="9">Isoprenoid biosynthesis; isopentenyl diphosphate biosynthesis via DXP pathway; isopentenyl diphosphate from 1-deoxy-D-xylulose 5-phosphate: step 3/6.</text>
</comment>
<dbReference type="Gene3D" id="3.30.230.10">
    <property type="match status" value="1"/>
</dbReference>
<evidence type="ECO:0000256" key="1">
    <source>
        <dbReference type="ARBA" id="ARBA00009684"/>
    </source>
</evidence>
<evidence type="ECO:0000256" key="3">
    <source>
        <dbReference type="ARBA" id="ARBA00017473"/>
    </source>
</evidence>
<keyword evidence="9" id="KW-0414">Isoprene biosynthesis</keyword>
<dbReference type="PANTHER" id="PTHR43527">
    <property type="entry name" value="4-DIPHOSPHOCYTIDYL-2-C-METHYL-D-ERYTHRITOL KINASE, CHLOROPLASTIC"/>
    <property type="match status" value="1"/>
</dbReference>
<dbReference type="GO" id="GO:0005524">
    <property type="term" value="F:ATP binding"/>
    <property type="evidence" value="ECO:0007669"/>
    <property type="project" value="UniProtKB-UniRule"/>
</dbReference>
<dbReference type="UniPathway" id="UPA00056">
    <property type="reaction ID" value="UER00094"/>
</dbReference>
<dbReference type="GO" id="GO:0019288">
    <property type="term" value="P:isopentenyl diphosphate biosynthetic process, methylerythritol 4-phosphate pathway"/>
    <property type="evidence" value="ECO:0007669"/>
    <property type="project" value="UniProtKB-UniRule"/>
</dbReference>
<evidence type="ECO:0000256" key="5">
    <source>
        <dbReference type="ARBA" id="ARBA00022741"/>
    </source>
</evidence>
<dbReference type="AlphaFoldDB" id="A0A0E9N1M3"/>
<proteinExistence type="inferred from homology"/>
<dbReference type="InterPro" id="IPR004424">
    <property type="entry name" value="IspE"/>
</dbReference>
<dbReference type="HAMAP" id="MF_00061">
    <property type="entry name" value="IspE"/>
    <property type="match status" value="1"/>
</dbReference>
<keyword evidence="5 9" id="KW-0547">Nucleotide-binding</keyword>
<keyword evidence="7 9" id="KW-0067">ATP-binding</keyword>
<organism evidence="12 13">
    <name type="scientific">Flavihumibacter petaseus NBRC 106054</name>
    <dbReference type="NCBI Taxonomy" id="1220578"/>
    <lineage>
        <taxon>Bacteria</taxon>
        <taxon>Pseudomonadati</taxon>
        <taxon>Bacteroidota</taxon>
        <taxon>Chitinophagia</taxon>
        <taxon>Chitinophagales</taxon>
        <taxon>Chitinophagaceae</taxon>
        <taxon>Flavihumibacter</taxon>
    </lineage>
</organism>
<keyword evidence="4 9" id="KW-0808">Transferase</keyword>
<protein>
    <recommendedName>
        <fullName evidence="3 9">4-diphosphocytidyl-2-C-methyl-D-erythritol kinase</fullName>
        <shortName evidence="9">CMK</shortName>
        <ecNumber evidence="2 9">2.7.1.148</ecNumber>
    </recommendedName>
    <alternativeName>
        <fullName evidence="8 9">4-(cytidine-5'-diphospho)-2-C-methyl-D-erythritol kinase</fullName>
    </alternativeName>
</protein>
<comment type="catalytic activity">
    <reaction evidence="9">
        <text>4-CDP-2-C-methyl-D-erythritol + ATP = 4-CDP-2-C-methyl-D-erythritol 2-phosphate + ADP + H(+)</text>
        <dbReference type="Rhea" id="RHEA:18437"/>
        <dbReference type="ChEBI" id="CHEBI:15378"/>
        <dbReference type="ChEBI" id="CHEBI:30616"/>
        <dbReference type="ChEBI" id="CHEBI:57823"/>
        <dbReference type="ChEBI" id="CHEBI:57919"/>
        <dbReference type="ChEBI" id="CHEBI:456216"/>
        <dbReference type="EC" id="2.7.1.148"/>
    </reaction>
</comment>
<feature type="domain" description="GHMP kinase N-terminal" evidence="10">
    <location>
        <begin position="63"/>
        <end position="138"/>
    </location>
</feature>
<feature type="active site" evidence="9">
    <location>
        <position position="8"/>
    </location>
</feature>
<evidence type="ECO:0000256" key="6">
    <source>
        <dbReference type="ARBA" id="ARBA00022777"/>
    </source>
</evidence>
<dbReference type="Gene3D" id="3.30.70.890">
    <property type="entry name" value="GHMP kinase, C-terminal domain"/>
    <property type="match status" value="1"/>
</dbReference>
<evidence type="ECO:0000313" key="13">
    <source>
        <dbReference type="Proteomes" id="UP000033121"/>
    </source>
</evidence>
<dbReference type="Pfam" id="PF00288">
    <property type="entry name" value="GHMP_kinases_N"/>
    <property type="match status" value="1"/>
</dbReference>
<keyword evidence="13" id="KW-1185">Reference proteome</keyword>
<comment type="function">
    <text evidence="9">Catalyzes the phosphorylation of the position 2 hydroxy group of 4-diphosphocytidyl-2C-methyl-D-erythritol.</text>
</comment>
<feature type="domain" description="GHMP kinase C-terminal" evidence="11">
    <location>
        <begin position="205"/>
        <end position="252"/>
    </location>
</feature>
<evidence type="ECO:0000256" key="7">
    <source>
        <dbReference type="ARBA" id="ARBA00022840"/>
    </source>
</evidence>
<evidence type="ECO:0000259" key="11">
    <source>
        <dbReference type="Pfam" id="PF08544"/>
    </source>
</evidence>
<dbReference type="InterPro" id="IPR013750">
    <property type="entry name" value="GHMP_kinase_C_dom"/>
</dbReference>
<feature type="binding site" evidence="9">
    <location>
        <begin position="90"/>
        <end position="100"/>
    </location>
    <ligand>
        <name>ATP</name>
        <dbReference type="ChEBI" id="CHEBI:30616"/>
    </ligand>
</feature>
<dbReference type="GO" id="GO:0016114">
    <property type="term" value="P:terpenoid biosynthetic process"/>
    <property type="evidence" value="ECO:0007669"/>
    <property type="project" value="UniProtKB-UniRule"/>
</dbReference>
<evidence type="ECO:0000256" key="9">
    <source>
        <dbReference type="HAMAP-Rule" id="MF_00061"/>
    </source>
</evidence>
<dbReference type="Proteomes" id="UP000033121">
    <property type="component" value="Unassembled WGS sequence"/>
</dbReference>
<dbReference type="PANTHER" id="PTHR43527:SF2">
    <property type="entry name" value="4-DIPHOSPHOCYTIDYL-2-C-METHYL-D-ERYTHRITOL KINASE, CHLOROPLASTIC"/>
    <property type="match status" value="1"/>
</dbReference>
<dbReference type="PIRSF" id="PIRSF010376">
    <property type="entry name" value="IspE"/>
    <property type="match status" value="1"/>
</dbReference>
<dbReference type="EC" id="2.7.1.148" evidence="2 9"/>
<dbReference type="InterPro" id="IPR014721">
    <property type="entry name" value="Ribsml_uS5_D2-typ_fold_subgr"/>
</dbReference>
<dbReference type="SUPFAM" id="SSF55060">
    <property type="entry name" value="GHMP Kinase, C-terminal domain"/>
    <property type="match status" value="1"/>
</dbReference>
<dbReference type="RefSeq" id="WP_046369519.1">
    <property type="nucleotide sequence ID" value="NZ_BBWV01000002.1"/>
</dbReference>
<dbReference type="InterPro" id="IPR006204">
    <property type="entry name" value="GHMP_kinase_N_dom"/>
</dbReference>
<evidence type="ECO:0000259" key="10">
    <source>
        <dbReference type="Pfam" id="PF00288"/>
    </source>
</evidence>
<evidence type="ECO:0000313" key="12">
    <source>
        <dbReference type="EMBL" id="GAO43678.1"/>
    </source>
</evidence>
<name>A0A0E9N1M3_9BACT</name>
<dbReference type="GO" id="GO:0050515">
    <property type="term" value="F:4-(cytidine 5'-diphospho)-2-C-methyl-D-erythritol kinase activity"/>
    <property type="evidence" value="ECO:0007669"/>
    <property type="project" value="UniProtKB-UniRule"/>
</dbReference>
<evidence type="ECO:0000256" key="8">
    <source>
        <dbReference type="ARBA" id="ARBA00032554"/>
    </source>
</evidence>
<sequence>MIVFPNAKINLGLRVMAKRPDGYHNLETIFYPIPLCDVLEGIRAEKPAFTLSGVPVDGPPEKNLCIRALKLLSKDFDIPAISFHLHKNIPLGAGMGGGSADATFTLKLISELCRIDLTPQQLKEYALQIGSDCPFFLLNQPALGTGRGELLEPVSIPALSGKKLLVVYPGIHINTAWAFSQVQPSGSATAWNTILSAEPDSWNGMLVNDFEAPVLAAYPELLTLKTTLLSSGAVFAGMSGSGSTFYGIYNELPPAAHRLFPPEYRIWEFPIL</sequence>
<comment type="similarity">
    <text evidence="1 9">Belongs to the GHMP kinase family. IspE subfamily.</text>
</comment>
<dbReference type="OrthoDB" id="9809438at2"/>
<dbReference type="Pfam" id="PF08544">
    <property type="entry name" value="GHMP_kinases_C"/>
    <property type="match status" value="1"/>
</dbReference>
<feature type="active site" evidence="9">
    <location>
        <position position="132"/>
    </location>
</feature>
<dbReference type="SUPFAM" id="SSF54211">
    <property type="entry name" value="Ribosomal protein S5 domain 2-like"/>
    <property type="match status" value="1"/>
</dbReference>
<dbReference type="NCBIfam" id="TIGR00154">
    <property type="entry name" value="ispE"/>
    <property type="match status" value="1"/>
</dbReference>